<accession>A0A1M6NI37</accession>
<keyword evidence="1" id="KW-1133">Transmembrane helix</keyword>
<dbReference type="EMBL" id="FRAA01000002">
    <property type="protein sequence ID" value="SHJ95274.1"/>
    <property type="molecule type" value="Genomic_DNA"/>
</dbReference>
<sequence>MYVRYSCILGNQKKTFTLIDWIIICLLILTGIALIILEIIFVPGTTIVGIGGFLVGGYGIYHSYELFGAETGHWVLAVSVVAGFAAIIVSFKSNTWKRFALKGSIQSKVNENRNISLTVGLEGMTVSSLKPIGKGEFDGIVYEVRSLGNFIEQQKAIKIIKMEQNKIYVELI</sequence>
<organism evidence="2 3">
    <name type="scientific">Reichenbachiella agariperforans</name>
    <dbReference type="NCBI Taxonomy" id="156994"/>
    <lineage>
        <taxon>Bacteria</taxon>
        <taxon>Pseudomonadati</taxon>
        <taxon>Bacteroidota</taxon>
        <taxon>Cytophagia</taxon>
        <taxon>Cytophagales</taxon>
        <taxon>Reichenbachiellaceae</taxon>
        <taxon>Reichenbachiella</taxon>
    </lineage>
</organism>
<protein>
    <submittedName>
        <fullName evidence="2">NfeD-like C-terminal, partner-binding</fullName>
    </submittedName>
</protein>
<evidence type="ECO:0000313" key="3">
    <source>
        <dbReference type="Proteomes" id="UP000184474"/>
    </source>
</evidence>
<proteinExistence type="predicted"/>
<dbReference type="STRING" id="156994.SAMN04488028_102263"/>
<evidence type="ECO:0000256" key="1">
    <source>
        <dbReference type="SAM" id="Phobius"/>
    </source>
</evidence>
<gene>
    <name evidence="2" type="ORF">SAMN04488028_102263</name>
</gene>
<dbReference type="PANTHER" id="PTHR33507">
    <property type="entry name" value="INNER MEMBRANE PROTEIN YBBJ"/>
    <property type="match status" value="1"/>
</dbReference>
<dbReference type="GO" id="GO:0005886">
    <property type="term" value="C:plasma membrane"/>
    <property type="evidence" value="ECO:0007669"/>
    <property type="project" value="TreeGrafter"/>
</dbReference>
<keyword evidence="1" id="KW-0812">Transmembrane</keyword>
<feature type="transmembrane region" description="Helical" evidence="1">
    <location>
        <begin position="21"/>
        <end position="54"/>
    </location>
</feature>
<keyword evidence="1" id="KW-0472">Membrane</keyword>
<reference evidence="3" key="1">
    <citation type="submission" date="2016-11" db="EMBL/GenBank/DDBJ databases">
        <authorList>
            <person name="Varghese N."/>
            <person name="Submissions S."/>
        </authorList>
    </citation>
    <scope>NUCLEOTIDE SEQUENCE [LARGE SCALE GENOMIC DNA]</scope>
    <source>
        <strain evidence="3">DSM 26134</strain>
    </source>
</reference>
<keyword evidence="3" id="KW-1185">Reference proteome</keyword>
<dbReference type="PANTHER" id="PTHR33507:SF3">
    <property type="entry name" value="INNER MEMBRANE PROTEIN YBBJ"/>
    <property type="match status" value="1"/>
</dbReference>
<dbReference type="InterPro" id="IPR052165">
    <property type="entry name" value="Membrane_assoc_protease"/>
</dbReference>
<dbReference type="Proteomes" id="UP000184474">
    <property type="component" value="Unassembled WGS sequence"/>
</dbReference>
<evidence type="ECO:0000313" key="2">
    <source>
        <dbReference type="EMBL" id="SHJ95274.1"/>
    </source>
</evidence>
<feature type="transmembrane region" description="Helical" evidence="1">
    <location>
        <begin position="74"/>
        <end position="91"/>
    </location>
</feature>
<dbReference type="AlphaFoldDB" id="A0A1M6NI37"/>
<name>A0A1M6NI37_REIAG</name>